<evidence type="ECO:0000313" key="9">
    <source>
        <dbReference type="EMBL" id="KZV94551.1"/>
    </source>
</evidence>
<dbReference type="GO" id="GO:0045292">
    <property type="term" value="P:mRNA cis splicing, via spliceosome"/>
    <property type="evidence" value="ECO:0007669"/>
    <property type="project" value="InterPro"/>
</dbReference>
<dbReference type="Gene3D" id="2.20.70.10">
    <property type="match status" value="2"/>
</dbReference>
<evidence type="ECO:0000313" key="10">
    <source>
        <dbReference type="Proteomes" id="UP000077266"/>
    </source>
</evidence>
<sequence length="707" mass="82815">MVVSQVVWTEHRNAEGRTYWFNANTKESVWEKPDVLKTPFERALATTVWKEYFSGGRKYYYNTTTKESKWEMPEELVQLKDNVEKEAHAQSVAAGTTRLIGAPGLPPTPVPIPEQSTALVTPQTAAAARAGANGTLPPRPNLPEDPVIPHNGFATHDEAEKAFWHLLRKAGVDPNWTWDQTMRAIITDPLYKSFNSLAERKTSWQKFVDHLRTKEIEEKEARLSKLRPAIRNMLKGNPNVHHYTTFPTVDRLFAAHPIWQQAKVLEERKMLFEEYIQELKDKDLAAARELRVRNMEKVVQLFKMLGVDVLTRWRTAQTSLAASDGWRNDEKLQTLPELDVLLAFEDYSRVQEREYEETKNRAAMEKRKKERKAREGFRALLQELVEAGHVKARTKWKEVYPLLEKDERYEAMLGNPGSNPLEMFWDVVDELDQVLDSKVDKVEDAFKNGDFTFTVETTEEQYRDALKGADHGLDDADVQAVYDHLHDRAVKKQEEEKRRAERKLRHATDDLRYALKKTNVEVTMTYEEAVPMMQDLPEFKALEEHEEARRAAFTKFVKRQKEKLREREGSDDGGSTTSRRRKEPVREREPERERSRHREAESPRRDRYRDRDRERERERDRDRDRDRDRHRERDDRKRVRGDERDRTLRRGSDAFDDRRRGGKREREEDGVPDVDSKIREDSKRARTESEAPRASVSGADSPEEGEI</sequence>
<feature type="region of interest" description="Disordered" evidence="6">
    <location>
        <begin position="560"/>
        <end position="707"/>
    </location>
</feature>
<keyword evidence="4" id="KW-0508">mRNA splicing</keyword>
<dbReference type="InterPro" id="IPR039726">
    <property type="entry name" value="Prp40-like"/>
</dbReference>
<dbReference type="OrthoDB" id="187617at2759"/>
<reference evidence="9 10" key="1">
    <citation type="journal article" date="2016" name="Mol. Biol. Evol.">
        <title>Comparative Genomics of Early-Diverging Mushroom-Forming Fungi Provides Insights into the Origins of Lignocellulose Decay Capabilities.</title>
        <authorList>
            <person name="Nagy L.G."/>
            <person name="Riley R."/>
            <person name="Tritt A."/>
            <person name="Adam C."/>
            <person name="Daum C."/>
            <person name="Floudas D."/>
            <person name="Sun H."/>
            <person name="Yadav J.S."/>
            <person name="Pangilinan J."/>
            <person name="Larsson K.H."/>
            <person name="Matsuura K."/>
            <person name="Barry K."/>
            <person name="Labutti K."/>
            <person name="Kuo R."/>
            <person name="Ohm R.A."/>
            <person name="Bhattacharya S.S."/>
            <person name="Shirouzu T."/>
            <person name="Yoshinaga Y."/>
            <person name="Martin F.M."/>
            <person name="Grigoriev I.V."/>
            <person name="Hibbett D.S."/>
        </authorList>
    </citation>
    <scope>NUCLEOTIDE SEQUENCE [LARGE SCALE GENOMIC DNA]</scope>
    <source>
        <strain evidence="9 10">HHB12029</strain>
    </source>
</reference>
<dbReference type="PROSITE" id="PS51676">
    <property type="entry name" value="FF"/>
    <property type="match status" value="1"/>
</dbReference>
<dbReference type="Pfam" id="PF01846">
    <property type="entry name" value="FF"/>
    <property type="match status" value="2"/>
</dbReference>
<comment type="subcellular location">
    <subcellularLocation>
        <location evidence="1">Nucleus</location>
    </subcellularLocation>
</comment>
<dbReference type="SUPFAM" id="SSF51045">
    <property type="entry name" value="WW domain"/>
    <property type="match status" value="2"/>
</dbReference>
<organism evidence="9 10">
    <name type="scientific">Exidia glandulosa HHB12029</name>
    <dbReference type="NCBI Taxonomy" id="1314781"/>
    <lineage>
        <taxon>Eukaryota</taxon>
        <taxon>Fungi</taxon>
        <taxon>Dikarya</taxon>
        <taxon>Basidiomycota</taxon>
        <taxon>Agaricomycotina</taxon>
        <taxon>Agaricomycetes</taxon>
        <taxon>Auriculariales</taxon>
        <taxon>Exidiaceae</taxon>
        <taxon>Exidia</taxon>
    </lineage>
</organism>
<dbReference type="AlphaFoldDB" id="A0A165JA33"/>
<dbReference type="InParanoid" id="A0A165JA33"/>
<dbReference type="InterPro" id="IPR002713">
    <property type="entry name" value="FF_domain"/>
</dbReference>
<dbReference type="Gene3D" id="1.10.10.440">
    <property type="entry name" value="FF domain"/>
    <property type="match status" value="4"/>
</dbReference>
<dbReference type="PROSITE" id="PS50020">
    <property type="entry name" value="WW_DOMAIN_2"/>
    <property type="match status" value="2"/>
</dbReference>
<evidence type="ECO:0000256" key="2">
    <source>
        <dbReference type="ARBA" id="ARBA00022664"/>
    </source>
</evidence>
<evidence type="ECO:0000256" key="6">
    <source>
        <dbReference type="SAM" id="MobiDB-lite"/>
    </source>
</evidence>
<evidence type="ECO:0000256" key="3">
    <source>
        <dbReference type="ARBA" id="ARBA00022737"/>
    </source>
</evidence>
<dbReference type="FunFam" id="1.10.10.440:FF:000013">
    <property type="entry name" value="pre-mRNA-processing protein 40A isoform X1"/>
    <property type="match status" value="1"/>
</dbReference>
<dbReference type="SMART" id="SM00441">
    <property type="entry name" value="FF"/>
    <property type="match status" value="4"/>
</dbReference>
<evidence type="ECO:0000256" key="4">
    <source>
        <dbReference type="ARBA" id="ARBA00023187"/>
    </source>
</evidence>
<feature type="domain" description="WW" evidence="7">
    <location>
        <begin position="8"/>
        <end position="35"/>
    </location>
</feature>
<keyword evidence="2" id="KW-0507">mRNA processing</keyword>
<accession>A0A165JA33</accession>
<feature type="compositionally biased region" description="Basic and acidic residues" evidence="6">
    <location>
        <begin position="584"/>
        <end position="691"/>
    </location>
</feature>
<feature type="domain" description="FF" evidence="8">
    <location>
        <begin position="369"/>
        <end position="430"/>
    </location>
</feature>
<evidence type="ECO:0000259" key="7">
    <source>
        <dbReference type="PROSITE" id="PS50020"/>
    </source>
</evidence>
<dbReference type="GO" id="GO:0003723">
    <property type="term" value="F:RNA binding"/>
    <property type="evidence" value="ECO:0007669"/>
    <property type="project" value="TreeGrafter"/>
</dbReference>
<keyword evidence="10" id="KW-1185">Reference proteome</keyword>
<dbReference type="InterPro" id="IPR001202">
    <property type="entry name" value="WW_dom"/>
</dbReference>
<dbReference type="Pfam" id="PF00397">
    <property type="entry name" value="WW"/>
    <property type="match status" value="2"/>
</dbReference>
<feature type="domain" description="WW" evidence="7">
    <location>
        <begin position="49"/>
        <end position="75"/>
    </location>
</feature>
<dbReference type="PANTHER" id="PTHR11864">
    <property type="entry name" value="PRE-MRNA-PROCESSING PROTEIN PRP40"/>
    <property type="match status" value="1"/>
</dbReference>
<dbReference type="GO" id="GO:0005685">
    <property type="term" value="C:U1 snRNP"/>
    <property type="evidence" value="ECO:0007669"/>
    <property type="project" value="TreeGrafter"/>
</dbReference>
<dbReference type="SMART" id="SM00456">
    <property type="entry name" value="WW"/>
    <property type="match status" value="2"/>
</dbReference>
<dbReference type="CDD" id="cd00201">
    <property type="entry name" value="WW"/>
    <property type="match status" value="2"/>
</dbReference>
<dbReference type="STRING" id="1314781.A0A165JA33"/>
<dbReference type="EMBL" id="KV425970">
    <property type="protein sequence ID" value="KZV94551.1"/>
    <property type="molecule type" value="Genomic_DNA"/>
</dbReference>
<evidence type="ECO:0000256" key="1">
    <source>
        <dbReference type="ARBA" id="ARBA00004123"/>
    </source>
</evidence>
<dbReference type="GO" id="GO:0071004">
    <property type="term" value="C:U2-type prespliceosome"/>
    <property type="evidence" value="ECO:0007669"/>
    <property type="project" value="TreeGrafter"/>
</dbReference>
<name>A0A165JA33_EXIGL</name>
<dbReference type="FunCoup" id="A0A165JA33">
    <property type="interactions" value="916"/>
</dbReference>
<keyword evidence="5" id="KW-0539">Nucleus</keyword>
<protein>
    <recommendedName>
        <fullName evidence="11">Formin binding protein</fullName>
    </recommendedName>
</protein>
<dbReference type="SUPFAM" id="SSF81698">
    <property type="entry name" value="FF domain"/>
    <property type="match status" value="4"/>
</dbReference>
<proteinExistence type="predicted"/>
<gene>
    <name evidence="9" type="ORF">EXIGLDRAFT_736585</name>
</gene>
<dbReference type="PANTHER" id="PTHR11864:SF0">
    <property type="entry name" value="PRP40 PRE-MRNA PROCESSING FACTOR 40 HOMOLOG A (YEAST)"/>
    <property type="match status" value="1"/>
</dbReference>
<evidence type="ECO:0008006" key="11">
    <source>
        <dbReference type="Google" id="ProtNLM"/>
    </source>
</evidence>
<dbReference type="InterPro" id="IPR036020">
    <property type="entry name" value="WW_dom_sf"/>
</dbReference>
<dbReference type="InterPro" id="IPR036517">
    <property type="entry name" value="FF_domain_sf"/>
</dbReference>
<evidence type="ECO:0000259" key="8">
    <source>
        <dbReference type="PROSITE" id="PS51676"/>
    </source>
</evidence>
<evidence type="ECO:0000256" key="5">
    <source>
        <dbReference type="ARBA" id="ARBA00023242"/>
    </source>
</evidence>
<keyword evidence="3" id="KW-0677">Repeat</keyword>
<dbReference type="Pfam" id="PF25432">
    <property type="entry name" value="FF_PRPF40A"/>
    <property type="match status" value="1"/>
</dbReference>
<dbReference type="Proteomes" id="UP000077266">
    <property type="component" value="Unassembled WGS sequence"/>
</dbReference>